<sequence>MDLSRKTVFITGIGSGIGAATARVFAGYGANVTGFDLNGDAADQIEKDLTAEGRSVACTQGDVRDEKSVSQAFDDAVGRFGSVDFAINNAGIEGALCSFSETKTEDFDEVISVNLRGVFLCMKHQLAHMESSGSGVIINIASIMGLIGGAQIVQYAAAKHGVVGMTKSAAAEYAAQGIRINAVCPGAVKTQLVQNVLDTTPEVLAPLIDNIPAKRMAEPSEVGELCAWLCSDKAAYVNGAALPLDGAYVAV</sequence>
<dbReference type="Proteomes" id="UP000032160">
    <property type="component" value="Chromosome I"/>
</dbReference>
<dbReference type="PRINTS" id="PR00081">
    <property type="entry name" value="GDHRDH"/>
</dbReference>
<dbReference type="NCBIfam" id="NF005559">
    <property type="entry name" value="PRK07231.1"/>
    <property type="match status" value="1"/>
</dbReference>
<dbReference type="PATRIC" id="fig|1458461.3.peg.1784"/>
<dbReference type="GO" id="GO:0016491">
    <property type="term" value="F:oxidoreductase activity"/>
    <property type="evidence" value="ECO:0007669"/>
    <property type="project" value="UniProtKB-KW"/>
</dbReference>
<dbReference type="Gene3D" id="3.40.50.720">
    <property type="entry name" value="NAD(P)-binding Rossmann-like Domain"/>
    <property type="match status" value="1"/>
</dbReference>
<protein>
    <submittedName>
        <fullName evidence="3">Putative oxidoreductase</fullName>
    </submittedName>
</protein>
<reference evidence="3 4" key="1">
    <citation type="journal article" date="2014" name="Front. Genet.">
        <title>Genome and metabolic network of "Candidatus Phaeomarinobacter ectocarpi" Ec32, a new candidate genus of Alphaproteobacteria frequently associated with brown algae.</title>
        <authorList>
            <person name="Dittami S.M."/>
            <person name="Barbeyron T."/>
            <person name="Boyen C."/>
            <person name="Cambefort J."/>
            <person name="Collet G."/>
            <person name="Delage L."/>
            <person name="Gobet A."/>
            <person name="Groisillier A."/>
            <person name="Leblanc C."/>
            <person name="Michel G."/>
            <person name="Scornet D."/>
            <person name="Siegel A."/>
            <person name="Tapia J.E."/>
            <person name="Tonon T."/>
        </authorList>
    </citation>
    <scope>NUCLEOTIDE SEQUENCE [LARGE SCALE GENOMIC DNA]</scope>
    <source>
        <strain evidence="3 4">Ec32</strain>
    </source>
</reference>
<evidence type="ECO:0000313" key="4">
    <source>
        <dbReference type="Proteomes" id="UP000032160"/>
    </source>
</evidence>
<dbReference type="KEGG" id="pect:BN1012_Phect1780"/>
<dbReference type="PANTHER" id="PTHR24321:SF8">
    <property type="entry name" value="ESTRADIOL 17-BETA-DEHYDROGENASE 8-RELATED"/>
    <property type="match status" value="1"/>
</dbReference>
<name>X5MFN3_9HYPH</name>
<accession>X5MFN3</accession>
<evidence type="ECO:0000256" key="2">
    <source>
        <dbReference type="ARBA" id="ARBA00023002"/>
    </source>
</evidence>
<dbReference type="EMBL" id="HG966617">
    <property type="protein sequence ID" value="CDO59994.1"/>
    <property type="molecule type" value="Genomic_DNA"/>
</dbReference>
<dbReference type="STRING" id="1458461.BN1012_Phect1780"/>
<dbReference type="PROSITE" id="PS00061">
    <property type="entry name" value="ADH_SHORT"/>
    <property type="match status" value="1"/>
</dbReference>
<keyword evidence="2" id="KW-0560">Oxidoreductase</keyword>
<gene>
    <name evidence="3" type="ORF">BN1012_Phect1780</name>
</gene>
<dbReference type="InterPro" id="IPR002347">
    <property type="entry name" value="SDR_fam"/>
</dbReference>
<dbReference type="PRINTS" id="PR00080">
    <property type="entry name" value="SDRFAMILY"/>
</dbReference>
<dbReference type="InterPro" id="IPR020904">
    <property type="entry name" value="Sc_DH/Rdtase_CS"/>
</dbReference>
<evidence type="ECO:0000256" key="1">
    <source>
        <dbReference type="ARBA" id="ARBA00006484"/>
    </source>
</evidence>
<organism evidence="3 4">
    <name type="scientific">Candidatus Phaeomarinibacter ectocarpi</name>
    <dbReference type="NCBI Taxonomy" id="1458461"/>
    <lineage>
        <taxon>Bacteria</taxon>
        <taxon>Pseudomonadati</taxon>
        <taxon>Pseudomonadota</taxon>
        <taxon>Alphaproteobacteria</taxon>
        <taxon>Hyphomicrobiales</taxon>
        <taxon>Parvibaculaceae</taxon>
        <taxon>Candidatus Phaeomarinibacter</taxon>
    </lineage>
</organism>
<dbReference type="PANTHER" id="PTHR24321">
    <property type="entry name" value="DEHYDROGENASES, SHORT CHAIN"/>
    <property type="match status" value="1"/>
</dbReference>
<dbReference type="CDD" id="cd05233">
    <property type="entry name" value="SDR_c"/>
    <property type="match status" value="1"/>
</dbReference>
<comment type="similarity">
    <text evidence="1">Belongs to the short-chain dehydrogenases/reductases (SDR) family.</text>
</comment>
<dbReference type="FunFam" id="3.40.50.720:FF:000084">
    <property type="entry name" value="Short-chain dehydrogenase reductase"/>
    <property type="match status" value="1"/>
</dbReference>
<dbReference type="SUPFAM" id="SSF51735">
    <property type="entry name" value="NAD(P)-binding Rossmann-fold domains"/>
    <property type="match status" value="1"/>
</dbReference>
<dbReference type="AlphaFoldDB" id="X5MFN3"/>
<evidence type="ECO:0000313" key="3">
    <source>
        <dbReference type="EMBL" id="CDO59994.1"/>
    </source>
</evidence>
<dbReference type="Pfam" id="PF13561">
    <property type="entry name" value="adh_short_C2"/>
    <property type="match status" value="1"/>
</dbReference>
<dbReference type="HOGENOM" id="CLU_010194_1_0_5"/>
<keyword evidence="4" id="KW-1185">Reference proteome</keyword>
<proteinExistence type="inferred from homology"/>
<dbReference type="InterPro" id="IPR036291">
    <property type="entry name" value="NAD(P)-bd_dom_sf"/>
</dbReference>